<name>A0A8S1D0H9_9INSE</name>
<dbReference type="EMBL" id="CADEPI010000059">
    <property type="protein sequence ID" value="CAB3371192.1"/>
    <property type="molecule type" value="Genomic_DNA"/>
</dbReference>
<organism evidence="18 19">
    <name type="scientific">Cloeon dipterum</name>
    <dbReference type="NCBI Taxonomy" id="197152"/>
    <lineage>
        <taxon>Eukaryota</taxon>
        <taxon>Metazoa</taxon>
        <taxon>Ecdysozoa</taxon>
        <taxon>Arthropoda</taxon>
        <taxon>Hexapoda</taxon>
        <taxon>Insecta</taxon>
        <taxon>Pterygota</taxon>
        <taxon>Palaeoptera</taxon>
        <taxon>Ephemeroptera</taxon>
        <taxon>Pisciforma</taxon>
        <taxon>Baetidae</taxon>
        <taxon>Cloeon</taxon>
    </lineage>
</organism>
<dbReference type="GO" id="GO:0030148">
    <property type="term" value="P:sphingolipid biosynthetic process"/>
    <property type="evidence" value="ECO:0007669"/>
    <property type="project" value="TreeGrafter"/>
</dbReference>
<evidence type="ECO:0000256" key="1">
    <source>
        <dbReference type="ARBA" id="ARBA00004477"/>
    </source>
</evidence>
<dbReference type="InterPro" id="IPR007052">
    <property type="entry name" value="CS_dom"/>
</dbReference>
<comment type="pathway">
    <text evidence="2 16">Lipid metabolism; fatty acid biosynthesis.</text>
</comment>
<dbReference type="GO" id="GO:0042761">
    <property type="term" value="P:very long-chain fatty acid biosynthetic process"/>
    <property type="evidence" value="ECO:0007669"/>
    <property type="project" value="TreeGrafter"/>
</dbReference>
<evidence type="ECO:0000256" key="7">
    <source>
        <dbReference type="ARBA" id="ARBA00022824"/>
    </source>
</evidence>
<feature type="transmembrane region" description="Helical" evidence="16">
    <location>
        <begin position="220"/>
        <end position="238"/>
    </location>
</feature>
<feature type="transmembrane region" description="Helical" evidence="16">
    <location>
        <begin position="328"/>
        <end position="350"/>
    </location>
</feature>
<keyword evidence="19" id="KW-1185">Reference proteome</keyword>
<keyword evidence="14 16" id="KW-0456">Lyase</keyword>
<dbReference type="SUPFAM" id="SSF49764">
    <property type="entry name" value="HSP20-like chaperones"/>
    <property type="match status" value="1"/>
</dbReference>
<evidence type="ECO:0000256" key="3">
    <source>
        <dbReference type="ARBA" id="ARBA00007811"/>
    </source>
</evidence>
<feature type="transmembrane region" description="Helical" evidence="16">
    <location>
        <begin position="154"/>
        <end position="176"/>
    </location>
</feature>
<evidence type="ECO:0000313" key="19">
    <source>
        <dbReference type="Proteomes" id="UP000494165"/>
    </source>
</evidence>
<dbReference type="CDD" id="cd06465">
    <property type="entry name" value="p23_hB-ind1_like"/>
    <property type="match status" value="1"/>
</dbReference>
<dbReference type="InterPro" id="IPR008978">
    <property type="entry name" value="HSP20-like_chaperone"/>
</dbReference>
<evidence type="ECO:0000256" key="16">
    <source>
        <dbReference type="RuleBase" id="RU363109"/>
    </source>
</evidence>
<evidence type="ECO:0000256" key="10">
    <source>
        <dbReference type="ARBA" id="ARBA00023054"/>
    </source>
</evidence>
<dbReference type="FunFam" id="2.60.40.790:FF:000013">
    <property type="entry name" value="Very-long-chain (3R)-3-hydroxyacyl-CoA dehydratase"/>
    <property type="match status" value="1"/>
</dbReference>
<dbReference type="EC" id="4.2.1.134" evidence="4 16"/>
<dbReference type="GO" id="GO:0030497">
    <property type="term" value="P:fatty acid elongation"/>
    <property type="evidence" value="ECO:0007669"/>
    <property type="project" value="TreeGrafter"/>
</dbReference>
<sequence length="371" mass="43879">MMEKSEGTLSPFVYWAQTDSVATLKVDLKSVKDPHLRIKEETVEFSANGVGAQGLKRYSFALHLSAAIDPDKCSLKVTDRQVDLTLCKTKKAWWPRLTAKPQKPAWLKIDFDKWKSEEDFDEDETRDIRRDFPEIYDKLQKEELGYKRESAKKIYLAIYNLLQFIGFSYVLIVMYIRHYKSGAESMEGTYEAVGPAMKFIQLMQFLEVLHPMFGYTKGSALTPFLQVTGRAIILFVMIEAEPRMQTKPVVFYLFLVWSMIEVVRYPYYITQLFNMENSILTWLRYTIWVPLYPLGFLCEGVVIIRDIPYYEETNRFSISMPNKWNFSFYLPTVMRIYLLFLCVPMMYFMMSHMYRTRVKKLGPKSWIRKYN</sequence>
<dbReference type="PANTHER" id="PTHR11035">
    <property type="entry name" value="VERY-LONG-CHAIN (3R)-3-HYDROXYACYL-COA DEHYDRATASE"/>
    <property type="match status" value="1"/>
</dbReference>
<comment type="function">
    <text evidence="16">Catalyzes the third of the four reactions of the long-chain fatty acids elongation cycle. This endoplasmic reticulum-bound enzymatic process, allows the addition of two carbons to the chain of long- and very long-chain fatty acids/VLCFAs per cycle. This enzyme catalyzes the dehydration of the 3-hydroxyacyl-CoA intermediate into trans-2,3-enoyl-CoA, within each cycle of fatty acid elongation. Thereby, it participates to the production of VLCFAs of different chain lengths that are involved in multiple biological processes as precursors of membrane lipids and lipid mediators.</text>
</comment>
<comment type="similarity">
    <text evidence="15">Belongs to the p23/wos2 family.</text>
</comment>
<keyword evidence="5 16" id="KW-0444">Lipid biosynthesis</keyword>
<dbReference type="Gene3D" id="2.60.40.790">
    <property type="match status" value="1"/>
</dbReference>
<feature type="transmembrane region" description="Helical" evidence="16">
    <location>
        <begin position="287"/>
        <end position="307"/>
    </location>
</feature>
<accession>A0A8S1D0H9</accession>
<evidence type="ECO:0000256" key="5">
    <source>
        <dbReference type="ARBA" id="ARBA00022516"/>
    </source>
</evidence>
<keyword evidence="9 16" id="KW-1133">Transmembrane helix</keyword>
<keyword evidence="8 16" id="KW-0276">Fatty acid metabolism</keyword>
<feature type="transmembrane region" description="Helical" evidence="16">
    <location>
        <begin position="250"/>
        <end position="267"/>
    </location>
</feature>
<evidence type="ECO:0000256" key="13">
    <source>
        <dbReference type="ARBA" id="ARBA00023160"/>
    </source>
</evidence>
<evidence type="ECO:0000256" key="4">
    <source>
        <dbReference type="ARBA" id="ARBA00013122"/>
    </source>
</evidence>
<dbReference type="InterPro" id="IPR007482">
    <property type="entry name" value="Tyr_Pase-like_PTPLA"/>
</dbReference>
<evidence type="ECO:0000256" key="14">
    <source>
        <dbReference type="ARBA" id="ARBA00023239"/>
    </source>
</evidence>
<dbReference type="Proteomes" id="UP000494165">
    <property type="component" value="Unassembled WGS sequence"/>
</dbReference>
<keyword evidence="6 16" id="KW-0812">Transmembrane</keyword>
<proteinExistence type="inferred from homology"/>
<comment type="similarity">
    <text evidence="3 16">Belongs to the very long-chain fatty acids dehydratase HACD family.</text>
</comment>
<evidence type="ECO:0000313" key="18">
    <source>
        <dbReference type="EMBL" id="CAB3371192.1"/>
    </source>
</evidence>
<evidence type="ECO:0000256" key="2">
    <source>
        <dbReference type="ARBA" id="ARBA00005194"/>
    </source>
</evidence>
<evidence type="ECO:0000256" key="11">
    <source>
        <dbReference type="ARBA" id="ARBA00023098"/>
    </source>
</evidence>
<comment type="caution">
    <text evidence="18">The sequence shown here is derived from an EMBL/GenBank/DDBJ whole genome shotgun (WGS) entry which is preliminary data.</text>
</comment>
<feature type="domain" description="CS" evidence="17">
    <location>
        <begin position="8"/>
        <end position="98"/>
    </location>
</feature>
<protein>
    <recommendedName>
        <fullName evidence="4 16">Very-long-chain (3R)-3-hydroxyacyl-CoA dehydratase</fullName>
        <ecNumber evidence="4 16">4.2.1.134</ecNumber>
    </recommendedName>
</protein>
<comment type="catalytic activity">
    <reaction evidence="16">
        <text>a very-long-chain (3R)-3-hydroxyacyl-CoA = a very-long-chain (2E)-enoyl-CoA + H2O</text>
        <dbReference type="Rhea" id="RHEA:45812"/>
        <dbReference type="ChEBI" id="CHEBI:15377"/>
        <dbReference type="ChEBI" id="CHEBI:83728"/>
        <dbReference type="ChEBI" id="CHEBI:85440"/>
        <dbReference type="EC" id="4.2.1.134"/>
    </reaction>
</comment>
<gene>
    <name evidence="18" type="ORF">CLODIP_2_CD02336</name>
</gene>
<keyword evidence="10" id="KW-0175">Coiled coil</keyword>
<evidence type="ECO:0000256" key="8">
    <source>
        <dbReference type="ARBA" id="ARBA00022832"/>
    </source>
</evidence>
<evidence type="ECO:0000256" key="12">
    <source>
        <dbReference type="ARBA" id="ARBA00023136"/>
    </source>
</evidence>
<dbReference type="PANTHER" id="PTHR11035:SF35">
    <property type="entry name" value="VERY-LONG-CHAIN (3R)-3-HYDROXYACYL-COA DEHYDRATASE"/>
    <property type="match status" value="1"/>
</dbReference>
<keyword evidence="7 16" id="KW-0256">Endoplasmic reticulum</keyword>
<evidence type="ECO:0000259" key="17">
    <source>
        <dbReference type="PROSITE" id="PS51203"/>
    </source>
</evidence>
<dbReference type="Pfam" id="PF04969">
    <property type="entry name" value="CS"/>
    <property type="match status" value="1"/>
</dbReference>
<keyword evidence="13 16" id="KW-0275">Fatty acid biosynthesis</keyword>
<comment type="subcellular location">
    <subcellularLocation>
        <location evidence="1 16">Endoplasmic reticulum membrane</location>
        <topology evidence="1 16">Multi-pass membrane protein</topology>
    </subcellularLocation>
</comment>
<evidence type="ECO:0000256" key="6">
    <source>
        <dbReference type="ARBA" id="ARBA00022692"/>
    </source>
</evidence>
<dbReference type="PROSITE" id="PS51203">
    <property type="entry name" value="CS"/>
    <property type="match status" value="1"/>
</dbReference>
<dbReference type="GO" id="GO:0005789">
    <property type="term" value="C:endoplasmic reticulum membrane"/>
    <property type="evidence" value="ECO:0007669"/>
    <property type="project" value="UniProtKB-SubCell"/>
</dbReference>
<dbReference type="Pfam" id="PF04387">
    <property type="entry name" value="PTPLA"/>
    <property type="match status" value="1"/>
</dbReference>
<keyword evidence="12 16" id="KW-0472">Membrane</keyword>
<dbReference type="GO" id="GO:0102158">
    <property type="term" value="F:very-long-chain (3R)-3-hydroxyacyl-CoA dehydratase activity"/>
    <property type="evidence" value="ECO:0007669"/>
    <property type="project" value="UniProtKB-EC"/>
</dbReference>
<evidence type="ECO:0000256" key="15">
    <source>
        <dbReference type="ARBA" id="ARBA00025733"/>
    </source>
</evidence>
<dbReference type="OrthoDB" id="2157530at2759"/>
<dbReference type="AlphaFoldDB" id="A0A8S1D0H9"/>
<reference evidence="18 19" key="1">
    <citation type="submission" date="2020-04" db="EMBL/GenBank/DDBJ databases">
        <authorList>
            <person name="Alioto T."/>
            <person name="Alioto T."/>
            <person name="Gomez Garrido J."/>
        </authorList>
    </citation>
    <scope>NUCLEOTIDE SEQUENCE [LARGE SCALE GENOMIC DNA]</scope>
</reference>
<keyword evidence="11 16" id="KW-0443">Lipid metabolism</keyword>
<evidence type="ECO:0000256" key="9">
    <source>
        <dbReference type="ARBA" id="ARBA00022989"/>
    </source>
</evidence>